<evidence type="ECO:0000256" key="10">
    <source>
        <dbReference type="ARBA" id="ARBA00022975"/>
    </source>
</evidence>
<dbReference type="EC" id="1.3.5.2" evidence="6 14"/>
<evidence type="ECO:0000313" key="16">
    <source>
        <dbReference type="EMBL" id="OGH94252.1"/>
    </source>
</evidence>
<dbReference type="AlphaFoldDB" id="A0A1F6PDK8"/>
<dbReference type="InterPro" id="IPR013785">
    <property type="entry name" value="Aldolase_TIM"/>
</dbReference>
<dbReference type="PANTHER" id="PTHR48109:SF4">
    <property type="entry name" value="DIHYDROOROTATE DEHYDROGENASE (QUINONE), MITOCHONDRIAL"/>
    <property type="match status" value="1"/>
</dbReference>
<evidence type="ECO:0000256" key="5">
    <source>
        <dbReference type="ARBA" id="ARBA00005359"/>
    </source>
</evidence>
<dbReference type="InterPro" id="IPR005719">
    <property type="entry name" value="Dihydroorotate_DH_2"/>
</dbReference>
<comment type="similarity">
    <text evidence="5">Belongs to the dihydroorotate dehydrogenase family. Type 2 subfamily.</text>
</comment>
<evidence type="ECO:0000256" key="12">
    <source>
        <dbReference type="ARBA" id="ARBA00023136"/>
    </source>
</evidence>
<evidence type="ECO:0000256" key="8">
    <source>
        <dbReference type="ARBA" id="ARBA00022630"/>
    </source>
</evidence>
<reference evidence="16 17" key="1">
    <citation type="journal article" date="2016" name="Nat. Commun.">
        <title>Thousands of microbial genomes shed light on interconnected biogeochemical processes in an aquifer system.</title>
        <authorList>
            <person name="Anantharaman K."/>
            <person name="Brown C.T."/>
            <person name="Hug L.A."/>
            <person name="Sharon I."/>
            <person name="Castelle C.J."/>
            <person name="Probst A.J."/>
            <person name="Thomas B.C."/>
            <person name="Singh A."/>
            <person name="Wilkins M.J."/>
            <person name="Karaoz U."/>
            <person name="Brodie E.L."/>
            <person name="Williams K.H."/>
            <person name="Hubbard S.S."/>
            <person name="Banfield J.F."/>
        </authorList>
    </citation>
    <scope>NUCLEOTIDE SEQUENCE [LARGE SCALE GENOMIC DNA]</scope>
</reference>
<proteinExistence type="inferred from homology"/>
<dbReference type="PANTHER" id="PTHR48109">
    <property type="entry name" value="DIHYDROOROTATE DEHYDROGENASE (QUINONE), MITOCHONDRIAL-RELATED"/>
    <property type="match status" value="1"/>
</dbReference>
<evidence type="ECO:0000259" key="15">
    <source>
        <dbReference type="Pfam" id="PF01180"/>
    </source>
</evidence>
<dbReference type="SUPFAM" id="SSF51395">
    <property type="entry name" value="FMN-linked oxidoreductases"/>
    <property type="match status" value="1"/>
</dbReference>
<feature type="domain" description="Dihydroorotate dehydrogenase catalytic" evidence="15">
    <location>
        <begin position="65"/>
        <end position="360"/>
    </location>
</feature>
<comment type="catalytic activity">
    <reaction evidence="13">
        <text>(S)-dihydroorotate + a quinone = orotate + a quinol</text>
        <dbReference type="Rhea" id="RHEA:30187"/>
        <dbReference type="ChEBI" id="CHEBI:24646"/>
        <dbReference type="ChEBI" id="CHEBI:30839"/>
        <dbReference type="ChEBI" id="CHEBI:30864"/>
        <dbReference type="ChEBI" id="CHEBI:132124"/>
        <dbReference type="EC" id="1.3.5.2"/>
    </reaction>
</comment>
<evidence type="ECO:0000256" key="3">
    <source>
        <dbReference type="ARBA" id="ARBA00004370"/>
    </source>
</evidence>
<evidence type="ECO:0000256" key="9">
    <source>
        <dbReference type="ARBA" id="ARBA00022643"/>
    </source>
</evidence>
<dbReference type="NCBIfam" id="NF003652">
    <property type="entry name" value="PRK05286.2-5"/>
    <property type="match status" value="1"/>
</dbReference>
<dbReference type="Gene3D" id="3.20.20.70">
    <property type="entry name" value="Aldolase class I"/>
    <property type="match status" value="1"/>
</dbReference>
<keyword evidence="8" id="KW-0285">Flavoprotein</keyword>
<evidence type="ECO:0000256" key="13">
    <source>
        <dbReference type="ARBA" id="ARBA00048639"/>
    </source>
</evidence>
<evidence type="ECO:0000256" key="1">
    <source>
        <dbReference type="ARBA" id="ARBA00001917"/>
    </source>
</evidence>
<dbReference type="InterPro" id="IPR050074">
    <property type="entry name" value="DHO_dehydrogenase"/>
</dbReference>
<keyword evidence="12" id="KW-0472">Membrane</keyword>
<name>A0A1F6PDK8_9BACT</name>
<dbReference type="EMBL" id="MFRE01000010">
    <property type="protein sequence ID" value="OGH94252.1"/>
    <property type="molecule type" value="Genomic_DNA"/>
</dbReference>
<dbReference type="GO" id="GO:0106430">
    <property type="term" value="F:dihydroorotate dehydrogenase (quinone) activity"/>
    <property type="evidence" value="ECO:0007669"/>
    <property type="project" value="UniProtKB-EC"/>
</dbReference>
<dbReference type="STRING" id="1798709.A2538_01650"/>
<keyword evidence="9" id="KW-0288">FMN</keyword>
<dbReference type="GO" id="GO:0044205">
    <property type="term" value="P:'de novo' UMP biosynthetic process"/>
    <property type="evidence" value="ECO:0007669"/>
    <property type="project" value="UniProtKB-UniPathway"/>
</dbReference>
<evidence type="ECO:0000256" key="11">
    <source>
        <dbReference type="ARBA" id="ARBA00023002"/>
    </source>
</evidence>
<evidence type="ECO:0000256" key="7">
    <source>
        <dbReference type="ARBA" id="ARBA00018366"/>
    </source>
</evidence>
<keyword evidence="11" id="KW-0560">Oxidoreductase</keyword>
<sequence length="379" mass="41401">MKEEIIKRRNQLVGFLYQKIGKPIFFKFDPENVHDFITAVGKLLGGNPLTRPLTNIFLNYSHPTLTQTVAGINFKNPIGLAAGFDKNAGLTQIMPAVGFGHMEVGSVTGEPCDGNPKPRLWRLPKSQALVVYYGLKNDGCEKIAERLYNKKFKIPVGVSVAKTNCALTATPQAGIADYVKAFEKMKGVADYITINISCPNAFGGQPFTKAEDLDTLLTAIEKISFDKPTFLKLPPDLSRAELDALLAVSDRHRVSGFICTNLTKDRTNEQIKALLKDADIKTVGGISGRPIAEISTKTISYLYQKTQGRYIIIGCGGIFSATDAYEKIKAGATLIQLITGMIYKGPQLISEINSGLVELLKKDGYKNISEAVGADYKKV</sequence>
<dbReference type="NCBIfam" id="TIGR01036">
    <property type="entry name" value="pyrD_sub2"/>
    <property type="match status" value="1"/>
</dbReference>
<keyword evidence="10" id="KW-0665">Pyrimidine biosynthesis</keyword>
<protein>
    <recommendedName>
        <fullName evidence="7 14">Dihydroorotate dehydrogenase (quinone)</fullName>
        <ecNumber evidence="6 14">1.3.5.2</ecNumber>
    </recommendedName>
</protein>
<dbReference type="Pfam" id="PF01180">
    <property type="entry name" value="DHO_dh"/>
    <property type="match status" value="1"/>
</dbReference>
<dbReference type="Proteomes" id="UP000178254">
    <property type="component" value="Unassembled WGS sequence"/>
</dbReference>
<comment type="cofactor">
    <cofactor evidence="1">
        <name>FMN</name>
        <dbReference type="ChEBI" id="CHEBI:58210"/>
    </cofactor>
</comment>
<dbReference type="InterPro" id="IPR005720">
    <property type="entry name" value="Dihydroorotate_DH_cat"/>
</dbReference>
<dbReference type="GO" id="GO:0005886">
    <property type="term" value="C:plasma membrane"/>
    <property type="evidence" value="ECO:0007669"/>
    <property type="project" value="TreeGrafter"/>
</dbReference>
<comment type="pathway">
    <text evidence="4">Pyrimidine metabolism; UMP biosynthesis via de novo pathway; orotate from (S)-dihydroorotate (quinone route): step 1/1.</text>
</comment>
<evidence type="ECO:0000256" key="2">
    <source>
        <dbReference type="ARBA" id="ARBA00003125"/>
    </source>
</evidence>
<evidence type="ECO:0000313" key="17">
    <source>
        <dbReference type="Proteomes" id="UP000178254"/>
    </source>
</evidence>
<dbReference type="GO" id="GO:0005737">
    <property type="term" value="C:cytoplasm"/>
    <property type="evidence" value="ECO:0007669"/>
    <property type="project" value="InterPro"/>
</dbReference>
<comment type="caution">
    <text evidence="16">The sequence shown here is derived from an EMBL/GenBank/DDBJ whole genome shotgun (WGS) entry which is preliminary data.</text>
</comment>
<accession>A0A1F6PDK8</accession>
<dbReference type="UniPathway" id="UPA00070">
    <property type="reaction ID" value="UER00946"/>
</dbReference>
<dbReference type="PROSITE" id="PS00912">
    <property type="entry name" value="DHODEHASE_2"/>
    <property type="match status" value="1"/>
</dbReference>
<dbReference type="InterPro" id="IPR001295">
    <property type="entry name" value="Dihydroorotate_DH_CS"/>
</dbReference>
<evidence type="ECO:0000256" key="4">
    <source>
        <dbReference type="ARBA" id="ARBA00005161"/>
    </source>
</evidence>
<gene>
    <name evidence="16" type="ORF">A2538_01650</name>
</gene>
<comment type="subcellular location">
    <subcellularLocation>
        <location evidence="3">Membrane</location>
    </subcellularLocation>
</comment>
<dbReference type="GO" id="GO:0006207">
    <property type="term" value="P:'de novo' pyrimidine nucleobase biosynthetic process"/>
    <property type="evidence" value="ECO:0007669"/>
    <property type="project" value="UniProtKB-UniRule"/>
</dbReference>
<evidence type="ECO:0000256" key="14">
    <source>
        <dbReference type="NCBIfam" id="TIGR01036"/>
    </source>
</evidence>
<dbReference type="CDD" id="cd04738">
    <property type="entry name" value="DHOD_2_like"/>
    <property type="match status" value="1"/>
</dbReference>
<evidence type="ECO:0000256" key="6">
    <source>
        <dbReference type="ARBA" id="ARBA00012791"/>
    </source>
</evidence>
<comment type="function">
    <text evidence="2">Catalyzes the conversion of dihydroorotate to orotate with quinone as electron acceptor.</text>
</comment>
<organism evidence="16 17">
    <name type="scientific">Candidatus Magasanikbacteria bacterium RIFOXYD2_FULL_41_14</name>
    <dbReference type="NCBI Taxonomy" id="1798709"/>
    <lineage>
        <taxon>Bacteria</taxon>
        <taxon>Candidatus Magasanikiibacteriota</taxon>
    </lineage>
</organism>